<protein>
    <recommendedName>
        <fullName evidence="1">Putative DNA-binding domain-containing protein</fullName>
    </recommendedName>
</protein>
<dbReference type="Proteomes" id="UP000528457">
    <property type="component" value="Unassembled WGS sequence"/>
</dbReference>
<dbReference type="InterPro" id="IPR018640">
    <property type="entry name" value="DUF2063"/>
</dbReference>
<comment type="caution">
    <text evidence="2">The sequence shown here is derived from an EMBL/GenBank/DDBJ whole genome shotgun (WGS) entry which is preliminary data.</text>
</comment>
<name>A0A7X0JVM9_9GAMM</name>
<dbReference type="Pfam" id="PF09836">
    <property type="entry name" value="DUF2063"/>
    <property type="match status" value="1"/>
</dbReference>
<dbReference type="AlphaFoldDB" id="A0A7X0JVM9"/>
<accession>A0A7X0JVM9</accession>
<dbReference type="InParanoid" id="A0A7X0JVM9"/>
<dbReference type="InterPro" id="IPR044922">
    <property type="entry name" value="DUF2063_N_sf"/>
</dbReference>
<gene>
    <name evidence="2" type="ORF">HNR48_002536</name>
</gene>
<feature type="domain" description="Putative DNA-binding" evidence="1">
    <location>
        <begin position="17"/>
        <end position="95"/>
    </location>
</feature>
<evidence type="ECO:0000313" key="3">
    <source>
        <dbReference type="Proteomes" id="UP000528457"/>
    </source>
</evidence>
<keyword evidence="3" id="KW-1185">Reference proteome</keyword>
<organism evidence="2 3">
    <name type="scientific">Pseudoteredinibacter isoporae</name>
    <dbReference type="NCBI Taxonomy" id="570281"/>
    <lineage>
        <taxon>Bacteria</taxon>
        <taxon>Pseudomonadati</taxon>
        <taxon>Pseudomonadota</taxon>
        <taxon>Gammaproteobacteria</taxon>
        <taxon>Cellvibrionales</taxon>
        <taxon>Cellvibrionaceae</taxon>
        <taxon>Pseudoteredinibacter</taxon>
    </lineage>
</organism>
<dbReference type="EMBL" id="JACHHT010000002">
    <property type="protein sequence ID" value="MBB6522251.1"/>
    <property type="molecule type" value="Genomic_DNA"/>
</dbReference>
<evidence type="ECO:0000313" key="2">
    <source>
        <dbReference type="EMBL" id="MBB6522251.1"/>
    </source>
</evidence>
<evidence type="ECO:0000259" key="1">
    <source>
        <dbReference type="Pfam" id="PF09836"/>
    </source>
</evidence>
<dbReference type="Gene3D" id="1.10.150.690">
    <property type="entry name" value="DUF2063"/>
    <property type="match status" value="1"/>
</dbReference>
<reference evidence="2 3" key="1">
    <citation type="submission" date="2020-08" db="EMBL/GenBank/DDBJ databases">
        <title>Genomic Encyclopedia of Type Strains, Phase IV (KMG-IV): sequencing the most valuable type-strain genomes for metagenomic binning, comparative biology and taxonomic classification.</title>
        <authorList>
            <person name="Goeker M."/>
        </authorList>
    </citation>
    <scope>NUCLEOTIDE SEQUENCE [LARGE SCALE GENOMIC DNA]</scope>
    <source>
        <strain evidence="2 3">DSM 22368</strain>
    </source>
</reference>
<sequence>MKQVHSSSERAQLARRQAQLVDRIFCLKENQSKGLAIYQNNLRFTAARALSISYPVLEKLLGQETMVALAQSLLQQESPNSGDWADWGGQLAEFIGNTEFIQDHPYVDDIARLEWKLHELGRQRSSTLERDSLALLESHDLENVHIELNPDIDIYHSALPVDQIWLAHDAIENASALDETALAEAFRQYPGECFLLLYRRQYKPDLLRLNEDTFYWFQDIKQGLNLEQLLDRHPEFDFVHWLAKAVENNWIHRLKPAHSL</sequence>
<dbReference type="RefSeq" id="WP_166846328.1">
    <property type="nucleotide sequence ID" value="NZ_JAAONY010000002.1"/>
</dbReference>
<proteinExistence type="predicted"/>